<dbReference type="Proteomes" id="UP000198418">
    <property type="component" value="Unassembled WGS sequence"/>
</dbReference>
<organism evidence="1 2">
    <name type="scientific">Rhodoblastus acidophilus</name>
    <name type="common">Rhodopseudomonas acidophila</name>
    <dbReference type="NCBI Taxonomy" id="1074"/>
    <lineage>
        <taxon>Bacteria</taxon>
        <taxon>Pseudomonadati</taxon>
        <taxon>Pseudomonadota</taxon>
        <taxon>Alphaproteobacteria</taxon>
        <taxon>Hyphomicrobiales</taxon>
        <taxon>Rhodoblastaceae</taxon>
        <taxon>Rhodoblastus</taxon>
    </lineage>
</organism>
<dbReference type="AlphaFoldDB" id="A0A212S2X0"/>
<evidence type="ECO:0000313" key="1">
    <source>
        <dbReference type="EMBL" id="SNB79529.1"/>
    </source>
</evidence>
<accession>A0A212S2X0</accession>
<evidence type="ECO:0000313" key="2">
    <source>
        <dbReference type="Proteomes" id="UP000198418"/>
    </source>
</evidence>
<proteinExistence type="predicted"/>
<gene>
    <name evidence="1" type="ORF">SAMN06265338_11151</name>
</gene>
<dbReference type="RefSeq" id="WP_088521818.1">
    <property type="nucleotide sequence ID" value="NZ_FYDG01000011.1"/>
</dbReference>
<name>A0A212S2X0_RHOAC</name>
<dbReference type="OrthoDB" id="9900894at2"/>
<protein>
    <submittedName>
        <fullName evidence="1">Uncharacterized protein</fullName>
    </submittedName>
</protein>
<reference evidence="2" key="1">
    <citation type="submission" date="2017-06" db="EMBL/GenBank/DDBJ databases">
        <authorList>
            <person name="Varghese N."/>
            <person name="Submissions S."/>
        </authorList>
    </citation>
    <scope>NUCLEOTIDE SEQUENCE [LARGE SCALE GENOMIC DNA]</scope>
    <source>
        <strain evidence="2">DSM 137</strain>
    </source>
</reference>
<keyword evidence="2" id="KW-1185">Reference proteome</keyword>
<dbReference type="EMBL" id="FYDG01000011">
    <property type="protein sequence ID" value="SNB79529.1"/>
    <property type="molecule type" value="Genomic_DNA"/>
</dbReference>
<sequence>MTASAFRPITVSFTPSARLELYAFVTNVYRGAWGEGLVPLISLEPSCLHADRATGAVTTRPPGFVLSATRVESYRGACVRTLPRLAALEGMAFLLQLPPLAGILDHIDFDWRGDRLLALN</sequence>